<dbReference type="PANTHER" id="PTHR30146">
    <property type="entry name" value="LACI-RELATED TRANSCRIPTIONAL REPRESSOR"/>
    <property type="match status" value="1"/>
</dbReference>
<evidence type="ECO:0000256" key="2">
    <source>
        <dbReference type="ARBA" id="ARBA00023125"/>
    </source>
</evidence>
<dbReference type="Proteomes" id="UP000502756">
    <property type="component" value="Chromosome"/>
</dbReference>
<dbReference type="InterPro" id="IPR001761">
    <property type="entry name" value="Peripla_BP/Lac1_sug-bd_dom"/>
</dbReference>
<dbReference type="EMBL" id="CP053435">
    <property type="protein sequence ID" value="QJW90017.1"/>
    <property type="molecule type" value="Genomic_DNA"/>
</dbReference>
<evidence type="ECO:0000256" key="3">
    <source>
        <dbReference type="ARBA" id="ARBA00023163"/>
    </source>
</evidence>
<name>A0A6M5Y6H4_9BACT</name>
<dbReference type="CDD" id="cd19977">
    <property type="entry name" value="PBP1_EndR-like"/>
    <property type="match status" value="1"/>
</dbReference>
<dbReference type="Pfam" id="PF00532">
    <property type="entry name" value="Peripla_BP_1"/>
    <property type="match status" value="1"/>
</dbReference>
<gene>
    <name evidence="5" type="ORF">HNV11_11840</name>
</gene>
<sequence length="344" mass="38712">MAKRTSLKDIAQLVGVSTALVSYVLNNKRENRISKAVAQKIRKAAQELNYQPNQIAKSLKTNKTRTLGLLVADIANPFFSSLARYIEDEADRQGYTLIFASSDENPQKFRKLINTLLSRNVDGLLIAPPEGTQDQIIQLQQQATPFVLIDRYFPDLRTSYVALDNHQAIYLATEHLIRSGFRRIGMLTFQTELTHINERTRGYRSALNDHQIPFKKRWLREISRSNLIPEVAKAIHELTAGHNPVEAIVFASNTLALCGLRQLKSQSIRIPDNVAVVSFDETDINDLFHSPLTYVRQPLQEMGQLATRILLETMSANNRITQANLPATLVVQASTQPLAVSLLD</sequence>
<dbReference type="PROSITE" id="PS50932">
    <property type="entry name" value="HTH_LACI_2"/>
    <property type="match status" value="1"/>
</dbReference>
<evidence type="ECO:0000259" key="4">
    <source>
        <dbReference type="PROSITE" id="PS50932"/>
    </source>
</evidence>
<dbReference type="KEGG" id="stae:HNV11_11840"/>
<evidence type="ECO:0000256" key="1">
    <source>
        <dbReference type="ARBA" id="ARBA00023015"/>
    </source>
</evidence>
<keyword evidence="3" id="KW-0804">Transcription</keyword>
<keyword evidence="1" id="KW-0805">Transcription regulation</keyword>
<evidence type="ECO:0000313" key="6">
    <source>
        <dbReference type="Proteomes" id="UP000502756"/>
    </source>
</evidence>
<dbReference type="InterPro" id="IPR000843">
    <property type="entry name" value="HTH_LacI"/>
</dbReference>
<protein>
    <submittedName>
        <fullName evidence="5">LacI family DNA-binding transcriptional regulator</fullName>
    </submittedName>
</protein>
<dbReference type="SUPFAM" id="SSF47413">
    <property type="entry name" value="lambda repressor-like DNA-binding domains"/>
    <property type="match status" value="1"/>
</dbReference>
<dbReference type="Pfam" id="PF00356">
    <property type="entry name" value="LacI"/>
    <property type="match status" value="1"/>
</dbReference>
<dbReference type="InterPro" id="IPR010982">
    <property type="entry name" value="Lambda_DNA-bd_dom_sf"/>
</dbReference>
<dbReference type="GO" id="GO:0003700">
    <property type="term" value="F:DNA-binding transcription factor activity"/>
    <property type="evidence" value="ECO:0007669"/>
    <property type="project" value="TreeGrafter"/>
</dbReference>
<dbReference type="Gene3D" id="3.40.50.2300">
    <property type="match status" value="2"/>
</dbReference>
<dbReference type="SUPFAM" id="SSF53822">
    <property type="entry name" value="Periplasmic binding protein-like I"/>
    <property type="match status" value="1"/>
</dbReference>
<dbReference type="RefSeq" id="WP_171739862.1">
    <property type="nucleotide sequence ID" value="NZ_CP053435.1"/>
</dbReference>
<dbReference type="AlphaFoldDB" id="A0A6M5Y6H4"/>
<accession>A0A6M5Y6H4</accession>
<reference evidence="5 6" key="1">
    <citation type="submission" date="2020-05" db="EMBL/GenBank/DDBJ databases">
        <title>Genome sequencing of Spirosoma sp. TS118.</title>
        <authorList>
            <person name="Lee J.-H."/>
            <person name="Jeong S."/>
            <person name="Zhao L."/>
            <person name="Jung J.-H."/>
            <person name="Kim M.-K."/>
            <person name="Lim S."/>
        </authorList>
    </citation>
    <scope>NUCLEOTIDE SEQUENCE [LARGE SCALE GENOMIC DNA]</scope>
    <source>
        <strain evidence="5 6">TS118</strain>
    </source>
</reference>
<dbReference type="CDD" id="cd01392">
    <property type="entry name" value="HTH_LacI"/>
    <property type="match status" value="1"/>
</dbReference>
<organism evidence="5 6">
    <name type="scientific">Spirosoma taeanense</name>
    <dbReference type="NCBI Taxonomy" id="2735870"/>
    <lineage>
        <taxon>Bacteria</taxon>
        <taxon>Pseudomonadati</taxon>
        <taxon>Bacteroidota</taxon>
        <taxon>Cytophagia</taxon>
        <taxon>Cytophagales</taxon>
        <taxon>Cytophagaceae</taxon>
        <taxon>Spirosoma</taxon>
    </lineage>
</organism>
<dbReference type="Gene3D" id="1.10.260.40">
    <property type="entry name" value="lambda repressor-like DNA-binding domains"/>
    <property type="match status" value="1"/>
</dbReference>
<keyword evidence="6" id="KW-1185">Reference proteome</keyword>
<dbReference type="GO" id="GO:0000976">
    <property type="term" value="F:transcription cis-regulatory region binding"/>
    <property type="evidence" value="ECO:0007669"/>
    <property type="project" value="TreeGrafter"/>
</dbReference>
<dbReference type="PANTHER" id="PTHR30146:SF109">
    <property type="entry name" value="HTH-TYPE TRANSCRIPTIONAL REGULATOR GALS"/>
    <property type="match status" value="1"/>
</dbReference>
<dbReference type="SMART" id="SM00354">
    <property type="entry name" value="HTH_LACI"/>
    <property type="match status" value="1"/>
</dbReference>
<dbReference type="InterPro" id="IPR028082">
    <property type="entry name" value="Peripla_BP_I"/>
</dbReference>
<evidence type="ECO:0000313" key="5">
    <source>
        <dbReference type="EMBL" id="QJW90017.1"/>
    </source>
</evidence>
<proteinExistence type="predicted"/>
<feature type="domain" description="HTH lacI-type" evidence="4">
    <location>
        <begin position="5"/>
        <end position="61"/>
    </location>
</feature>
<keyword evidence="2 5" id="KW-0238">DNA-binding</keyword>